<sequence>MPCGTKEQLRSGKITVSSDQWPILLYHGYNFDPEDPWNGLFHSSLLVLGYKHIFTSLSSIEKEPKATHSGNAHIHGMTWVTPASIAYIATQLHFSLLSSPVFSRTDTAMDSERFYGSILDLLDDADEAEEVGDLLMWWNQ</sequence>
<name>A0A0C3EV94_PILCF</name>
<organism evidence="1 2">
    <name type="scientific">Piloderma croceum (strain F 1598)</name>
    <dbReference type="NCBI Taxonomy" id="765440"/>
    <lineage>
        <taxon>Eukaryota</taxon>
        <taxon>Fungi</taxon>
        <taxon>Dikarya</taxon>
        <taxon>Basidiomycota</taxon>
        <taxon>Agaricomycotina</taxon>
        <taxon>Agaricomycetes</taxon>
        <taxon>Agaricomycetidae</taxon>
        <taxon>Atheliales</taxon>
        <taxon>Atheliaceae</taxon>
        <taxon>Piloderma</taxon>
    </lineage>
</organism>
<accession>A0A0C3EV94</accession>
<dbReference type="InParanoid" id="A0A0C3EV94"/>
<keyword evidence="2" id="KW-1185">Reference proteome</keyword>
<dbReference type="AlphaFoldDB" id="A0A0C3EV94"/>
<dbReference type="Pfam" id="PF20414">
    <property type="entry name" value="DUF6698"/>
    <property type="match status" value="1"/>
</dbReference>
<dbReference type="HOGENOM" id="CLU_035918_9_0_1"/>
<gene>
    <name evidence="1" type="ORF">PILCRDRAFT_16592</name>
</gene>
<dbReference type="InterPro" id="IPR046521">
    <property type="entry name" value="DUF6698"/>
</dbReference>
<reference evidence="2" key="2">
    <citation type="submission" date="2015-01" db="EMBL/GenBank/DDBJ databases">
        <title>Evolutionary Origins and Diversification of the Mycorrhizal Mutualists.</title>
        <authorList>
            <consortium name="DOE Joint Genome Institute"/>
            <consortium name="Mycorrhizal Genomics Consortium"/>
            <person name="Kohler A."/>
            <person name="Kuo A."/>
            <person name="Nagy L.G."/>
            <person name="Floudas D."/>
            <person name="Copeland A."/>
            <person name="Barry K.W."/>
            <person name="Cichocki N."/>
            <person name="Veneault-Fourrey C."/>
            <person name="LaButti K."/>
            <person name="Lindquist E.A."/>
            <person name="Lipzen A."/>
            <person name="Lundell T."/>
            <person name="Morin E."/>
            <person name="Murat C."/>
            <person name="Riley R."/>
            <person name="Ohm R."/>
            <person name="Sun H."/>
            <person name="Tunlid A."/>
            <person name="Henrissat B."/>
            <person name="Grigoriev I.V."/>
            <person name="Hibbett D.S."/>
            <person name="Martin F."/>
        </authorList>
    </citation>
    <scope>NUCLEOTIDE SEQUENCE [LARGE SCALE GENOMIC DNA]</scope>
    <source>
        <strain evidence="2">F 1598</strain>
    </source>
</reference>
<evidence type="ECO:0000313" key="2">
    <source>
        <dbReference type="Proteomes" id="UP000054166"/>
    </source>
</evidence>
<dbReference type="EMBL" id="KN833186">
    <property type="protein sequence ID" value="KIM71939.1"/>
    <property type="molecule type" value="Genomic_DNA"/>
</dbReference>
<protein>
    <submittedName>
        <fullName evidence="1">Uncharacterized protein</fullName>
    </submittedName>
</protein>
<dbReference type="Proteomes" id="UP000054166">
    <property type="component" value="Unassembled WGS sequence"/>
</dbReference>
<proteinExistence type="predicted"/>
<dbReference type="OrthoDB" id="3160134at2759"/>
<evidence type="ECO:0000313" key="1">
    <source>
        <dbReference type="EMBL" id="KIM71939.1"/>
    </source>
</evidence>
<reference evidence="1 2" key="1">
    <citation type="submission" date="2014-04" db="EMBL/GenBank/DDBJ databases">
        <authorList>
            <consortium name="DOE Joint Genome Institute"/>
            <person name="Kuo A."/>
            <person name="Tarkka M."/>
            <person name="Buscot F."/>
            <person name="Kohler A."/>
            <person name="Nagy L.G."/>
            <person name="Floudas D."/>
            <person name="Copeland A."/>
            <person name="Barry K.W."/>
            <person name="Cichocki N."/>
            <person name="Veneault-Fourrey C."/>
            <person name="LaButti K."/>
            <person name="Lindquist E.A."/>
            <person name="Lipzen A."/>
            <person name="Lundell T."/>
            <person name="Morin E."/>
            <person name="Murat C."/>
            <person name="Sun H."/>
            <person name="Tunlid A."/>
            <person name="Henrissat B."/>
            <person name="Grigoriev I.V."/>
            <person name="Hibbett D.S."/>
            <person name="Martin F."/>
            <person name="Nordberg H.P."/>
            <person name="Cantor M.N."/>
            <person name="Hua S.X."/>
        </authorList>
    </citation>
    <scope>NUCLEOTIDE SEQUENCE [LARGE SCALE GENOMIC DNA]</scope>
    <source>
        <strain evidence="1 2">F 1598</strain>
    </source>
</reference>
<dbReference type="STRING" id="765440.A0A0C3EV94"/>